<dbReference type="EMBL" id="MGFS01000007">
    <property type="protein sequence ID" value="OGM11899.1"/>
    <property type="molecule type" value="Genomic_DNA"/>
</dbReference>
<dbReference type="AlphaFoldDB" id="A0A1F7XAT7"/>
<dbReference type="Proteomes" id="UP000177053">
    <property type="component" value="Unassembled WGS sequence"/>
</dbReference>
<accession>A0A1F7XAT7</accession>
<comment type="caution">
    <text evidence="1">The sequence shown here is derived from an EMBL/GenBank/DDBJ whole genome shotgun (WGS) entry which is preliminary data.</text>
</comment>
<evidence type="ECO:0000313" key="1">
    <source>
        <dbReference type="EMBL" id="OGM11899.1"/>
    </source>
</evidence>
<organism evidence="1 2">
    <name type="scientific">Candidatus Woesebacteria bacterium RBG_16_34_12</name>
    <dbReference type="NCBI Taxonomy" id="1802480"/>
    <lineage>
        <taxon>Bacteria</taxon>
        <taxon>Candidatus Woeseibacteriota</taxon>
    </lineage>
</organism>
<name>A0A1F7XAT7_9BACT</name>
<protein>
    <submittedName>
        <fullName evidence="1">Uncharacterized protein</fullName>
    </submittedName>
</protein>
<reference evidence="1 2" key="1">
    <citation type="journal article" date="2016" name="Nat. Commun.">
        <title>Thousands of microbial genomes shed light on interconnected biogeochemical processes in an aquifer system.</title>
        <authorList>
            <person name="Anantharaman K."/>
            <person name="Brown C.T."/>
            <person name="Hug L.A."/>
            <person name="Sharon I."/>
            <person name="Castelle C.J."/>
            <person name="Probst A.J."/>
            <person name="Thomas B.C."/>
            <person name="Singh A."/>
            <person name="Wilkins M.J."/>
            <person name="Karaoz U."/>
            <person name="Brodie E.L."/>
            <person name="Williams K.H."/>
            <person name="Hubbard S.S."/>
            <person name="Banfield J.F."/>
        </authorList>
    </citation>
    <scope>NUCLEOTIDE SEQUENCE [LARGE SCALE GENOMIC DNA]</scope>
</reference>
<proteinExistence type="predicted"/>
<gene>
    <name evidence="1" type="ORF">A2Z22_01555</name>
</gene>
<evidence type="ECO:0000313" key="2">
    <source>
        <dbReference type="Proteomes" id="UP000177053"/>
    </source>
</evidence>
<sequence>MPISERIRNLIDSSQLPLEDYIKKIPTLTPEEFPDSVKLEDLASWSDYGQKLRELLQKAGLTKHQRATVTLILTSTSEVGEDRLTVGNIRELSLNDLFKLKPSFSSTVFGKPGDRSLQILKTLCGSKEEERVPVN</sequence>